<proteinExistence type="predicted"/>
<dbReference type="EMBL" id="DTGR01000090">
    <property type="protein sequence ID" value="HHS29186.1"/>
    <property type="molecule type" value="Genomic_DNA"/>
</dbReference>
<evidence type="ECO:0008006" key="2">
    <source>
        <dbReference type="Google" id="ProtNLM"/>
    </source>
</evidence>
<accession>A0A7V6DPH2</accession>
<reference evidence="1" key="1">
    <citation type="journal article" date="2020" name="mSystems">
        <title>Genome- and Community-Level Interaction Insights into Carbon Utilization and Element Cycling Functions of Hydrothermarchaeota in Hydrothermal Sediment.</title>
        <authorList>
            <person name="Zhou Z."/>
            <person name="Liu Y."/>
            <person name="Xu W."/>
            <person name="Pan J."/>
            <person name="Luo Z.H."/>
            <person name="Li M."/>
        </authorList>
    </citation>
    <scope>NUCLEOTIDE SEQUENCE [LARGE SCALE GENOMIC DNA]</scope>
    <source>
        <strain evidence="1">SpSt-767</strain>
    </source>
</reference>
<evidence type="ECO:0000313" key="1">
    <source>
        <dbReference type="EMBL" id="HHS29186.1"/>
    </source>
</evidence>
<organism evidence="1">
    <name type="scientific">Desulfobacca acetoxidans</name>
    <dbReference type="NCBI Taxonomy" id="60893"/>
    <lineage>
        <taxon>Bacteria</taxon>
        <taxon>Pseudomonadati</taxon>
        <taxon>Thermodesulfobacteriota</taxon>
        <taxon>Desulfobaccia</taxon>
        <taxon>Desulfobaccales</taxon>
        <taxon>Desulfobaccaceae</taxon>
        <taxon>Desulfobacca</taxon>
    </lineage>
</organism>
<dbReference type="AlphaFoldDB" id="A0A7V6DPH2"/>
<comment type="caution">
    <text evidence="1">The sequence shown here is derived from an EMBL/GenBank/DDBJ whole genome shotgun (WGS) entry which is preliminary data.</text>
</comment>
<protein>
    <recommendedName>
        <fullName evidence="2">DUF499 domain-containing protein</fullName>
    </recommendedName>
</protein>
<gene>
    <name evidence="1" type="ORF">ENV52_05730</name>
</gene>
<name>A0A7V6DPH2_9BACT</name>
<sequence>MINFFQFLTQAATKVDRCAVVASLLATDPRKSDALGKELTQELCAIFRREKEEGVQPVGKEDVAEVLRRRFVTPKFLEDREAFRPHVVAAVKNISELDEQTRKDKKASEDRFARNFPFHPDLTDVFYTKWTNLKGFQRTRGILRTFALALRDAEKWDECPLVAANVFLGEPGKGAISEAARELTTVAATEEYEGKKQEWTGILEGELVKARDIQAETGALGFREIEPAVFATFLHSQLIGQRALTRELYLLLGERSLDSGPWPCDFSGAQNVRIILAKEPPPPSPPPPPPSGVLVAEAEFQPNQIQDLAEQVADIKKAAVGLELKFRLRIELGGVQSPSDEPVIQINQMLEEISDKLKLK</sequence>